<evidence type="ECO:0000313" key="1">
    <source>
        <dbReference type="EMBL" id="PPS19833.1"/>
    </source>
</evidence>
<proteinExistence type="predicted"/>
<accession>A0A2P5YWB5</accession>
<gene>
    <name evidence="1" type="ORF">GOBAR_AA00760</name>
</gene>
<sequence length="114" mass="12678">MKLYQSVLALYELSGSPVMSSNLCNDLNPIVAPSDVDIGPHVDPRMIGDMDVSRLGEEPMTRGRGAHCGDSVYGGKKERFVVKDWWTDKGGLGKGWFRLQFEVECKCGRWEGRG</sequence>
<evidence type="ECO:0000313" key="2">
    <source>
        <dbReference type="Proteomes" id="UP000239757"/>
    </source>
</evidence>
<dbReference type="EMBL" id="KZ662734">
    <property type="protein sequence ID" value="PPS19833.1"/>
    <property type="molecule type" value="Genomic_DNA"/>
</dbReference>
<name>A0A2P5YWB5_GOSBA</name>
<dbReference type="AlphaFoldDB" id="A0A2P5YWB5"/>
<protein>
    <submittedName>
        <fullName evidence="1">Uncharacterized protein</fullName>
    </submittedName>
</protein>
<reference evidence="1 2" key="1">
    <citation type="submission" date="2015-01" db="EMBL/GenBank/DDBJ databases">
        <title>Genome of allotetraploid Gossypium barbadense reveals genomic plasticity and fiber elongation in cotton evolution.</title>
        <authorList>
            <person name="Chen X."/>
            <person name="Liu X."/>
            <person name="Zhao B."/>
            <person name="Zheng H."/>
            <person name="Hu Y."/>
            <person name="Lu G."/>
            <person name="Yang C."/>
            <person name="Chen J."/>
            <person name="Shan C."/>
            <person name="Zhang L."/>
            <person name="Zhou Y."/>
            <person name="Wang L."/>
            <person name="Guo W."/>
            <person name="Bai Y."/>
            <person name="Ruan J."/>
            <person name="Shangguan X."/>
            <person name="Mao Y."/>
            <person name="Jiang J."/>
            <person name="Zhu Y."/>
            <person name="Lei J."/>
            <person name="Kang H."/>
            <person name="Chen S."/>
            <person name="He X."/>
            <person name="Wang R."/>
            <person name="Wang Y."/>
            <person name="Chen J."/>
            <person name="Wang L."/>
            <person name="Yu S."/>
            <person name="Wang B."/>
            <person name="Wei J."/>
            <person name="Song S."/>
            <person name="Lu X."/>
            <person name="Gao Z."/>
            <person name="Gu W."/>
            <person name="Deng X."/>
            <person name="Ma D."/>
            <person name="Wang S."/>
            <person name="Liang W."/>
            <person name="Fang L."/>
            <person name="Cai C."/>
            <person name="Zhu X."/>
            <person name="Zhou B."/>
            <person name="Zhang Y."/>
            <person name="Chen Z."/>
            <person name="Xu S."/>
            <person name="Zhu R."/>
            <person name="Wang S."/>
            <person name="Zhang T."/>
            <person name="Zhao G."/>
        </authorList>
    </citation>
    <scope>NUCLEOTIDE SEQUENCE [LARGE SCALE GENOMIC DNA]</scope>
    <source>
        <strain evidence="2">cv. Xinhai21</strain>
        <tissue evidence="1">Leaf</tissue>
    </source>
</reference>
<organism evidence="1 2">
    <name type="scientific">Gossypium barbadense</name>
    <name type="common">Sea Island cotton</name>
    <name type="synonym">Hibiscus barbadensis</name>
    <dbReference type="NCBI Taxonomy" id="3634"/>
    <lineage>
        <taxon>Eukaryota</taxon>
        <taxon>Viridiplantae</taxon>
        <taxon>Streptophyta</taxon>
        <taxon>Embryophyta</taxon>
        <taxon>Tracheophyta</taxon>
        <taxon>Spermatophyta</taxon>
        <taxon>Magnoliopsida</taxon>
        <taxon>eudicotyledons</taxon>
        <taxon>Gunneridae</taxon>
        <taxon>Pentapetalae</taxon>
        <taxon>rosids</taxon>
        <taxon>malvids</taxon>
        <taxon>Malvales</taxon>
        <taxon>Malvaceae</taxon>
        <taxon>Malvoideae</taxon>
        <taxon>Gossypium</taxon>
    </lineage>
</organism>
<dbReference type="Proteomes" id="UP000239757">
    <property type="component" value="Unassembled WGS sequence"/>
</dbReference>